<evidence type="ECO:0000313" key="1">
    <source>
        <dbReference type="EMBL" id="MFC6838165.1"/>
    </source>
</evidence>
<keyword evidence="2" id="KW-1185">Reference proteome</keyword>
<dbReference type="RefSeq" id="WP_304449883.1">
    <property type="nucleotide sequence ID" value="NZ_JARRAH010000003.1"/>
</dbReference>
<dbReference type="AlphaFoldDB" id="A0ABD5UCF4"/>
<sequence length="92" mass="10314">MDELSEADVFDLLRRHCNPAGCEQRIVRVARPDAHGGVGSVLYSIEGGPPRGYALYIPDRRSLNVYNSYGRRVHVLTDTLVYDAPKRPTPMD</sequence>
<accession>A0ABD5UCF4</accession>
<proteinExistence type="predicted"/>
<dbReference type="Proteomes" id="UP001596406">
    <property type="component" value="Unassembled WGS sequence"/>
</dbReference>
<name>A0ABD5UCF4_9EURY</name>
<gene>
    <name evidence="1" type="ORF">ACFQHK_16915</name>
</gene>
<organism evidence="1 2">
    <name type="scientific">Halomarina ordinaria</name>
    <dbReference type="NCBI Taxonomy" id="3033939"/>
    <lineage>
        <taxon>Archaea</taxon>
        <taxon>Methanobacteriati</taxon>
        <taxon>Methanobacteriota</taxon>
        <taxon>Stenosarchaea group</taxon>
        <taxon>Halobacteria</taxon>
        <taxon>Halobacteriales</taxon>
        <taxon>Natronomonadaceae</taxon>
        <taxon>Halomarina</taxon>
    </lineage>
</organism>
<reference evidence="1 2" key="1">
    <citation type="journal article" date="2019" name="Int. J. Syst. Evol. Microbiol.">
        <title>The Global Catalogue of Microorganisms (GCM) 10K type strain sequencing project: providing services to taxonomists for standard genome sequencing and annotation.</title>
        <authorList>
            <consortium name="The Broad Institute Genomics Platform"/>
            <consortium name="The Broad Institute Genome Sequencing Center for Infectious Disease"/>
            <person name="Wu L."/>
            <person name="Ma J."/>
        </authorList>
    </citation>
    <scope>NUCLEOTIDE SEQUENCE [LARGE SCALE GENOMIC DNA]</scope>
    <source>
        <strain evidence="1 2">PSRA2</strain>
    </source>
</reference>
<dbReference type="EMBL" id="JBHSXM010000003">
    <property type="protein sequence ID" value="MFC6838165.1"/>
    <property type="molecule type" value="Genomic_DNA"/>
</dbReference>
<evidence type="ECO:0000313" key="2">
    <source>
        <dbReference type="Proteomes" id="UP001596406"/>
    </source>
</evidence>
<comment type="caution">
    <text evidence="1">The sequence shown here is derived from an EMBL/GenBank/DDBJ whole genome shotgun (WGS) entry which is preliminary data.</text>
</comment>
<protein>
    <submittedName>
        <fullName evidence="1">Uncharacterized protein</fullName>
    </submittedName>
</protein>